<keyword evidence="2" id="KW-0732">Signal</keyword>
<feature type="signal peptide" evidence="2">
    <location>
        <begin position="1"/>
        <end position="23"/>
    </location>
</feature>
<dbReference type="Proteomes" id="UP000186666">
    <property type="component" value="Unassembled WGS sequence"/>
</dbReference>
<dbReference type="RefSeq" id="WP_068589708.1">
    <property type="nucleotide sequence ID" value="NZ_FTNK01000001.1"/>
</dbReference>
<evidence type="ECO:0000313" key="5">
    <source>
        <dbReference type="Proteomes" id="UP000186666"/>
    </source>
</evidence>
<dbReference type="Gene3D" id="3.40.190.10">
    <property type="entry name" value="Periplasmic binding protein-like II"/>
    <property type="match status" value="1"/>
</dbReference>
<proteinExistence type="predicted"/>
<sequence length="498" mass="55953">MERRKRKIGMVLPLIMTVGMLVAGCSSKSDTPSNTSTSTTKAQTEVTQKDGELKPVKLVWYLRSAEPKNMPSIMEKANEIIKDKINATVEFKFINPGDYEQKMQLVMSSGEEYDISFTASWTNNYFDNVSKGAYAPLDEMLAKYPDLQNMFKKEVWDAVKVDGKTYGIPNNQIMGDQPGLWMKKDLVDKYNIDVTKVKSLNDLTPIFQTIKDGEPGVSAIRAGIPTSFMEYAPILEGTAGFGYALDTKTWKVYFQPEQLTSQFKLMREWYEKGFFPQDVATIKDELSLIKAGKVFSRYSRQKPGIDAELKTSYGFDVNNSSTGPAVISKSAVTSTLNAVSATSKNPDRAMMLINLIDTNKELFNLLKFGIEGQDHTKVSDNRIETKADAYTVPGWLFGNELNSFVVPGQPDDVWEQTKKLNDSAVIDPSISFTFDRKNVENEIAQLNAITAEYKDILTNGLDDVDKTMKSMMDKRKAAGHDKVLAEIQKQVDEWRKSQ</sequence>
<evidence type="ECO:0000313" key="4">
    <source>
        <dbReference type="EMBL" id="SIQ36133.1"/>
    </source>
</evidence>
<comment type="caution">
    <text evidence="4">The sequence shown here is derived from an EMBL/GenBank/DDBJ whole genome shotgun (WGS) entry which is preliminary data.</text>
</comment>
<dbReference type="PROSITE" id="PS51257">
    <property type="entry name" value="PROKAR_LIPOPROTEIN"/>
    <property type="match status" value="1"/>
</dbReference>
<gene>
    <name evidence="4" type="ORF">SAMN05421578_101402</name>
</gene>
<dbReference type="InterPro" id="IPR022627">
    <property type="entry name" value="DUF3502"/>
</dbReference>
<accession>A0ABY1JKU5</accession>
<dbReference type="Pfam" id="PF12010">
    <property type="entry name" value="DUF3502"/>
    <property type="match status" value="1"/>
</dbReference>
<feature type="chain" id="PRO_5046878595" evidence="2">
    <location>
        <begin position="24"/>
        <end position="498"/>
    </location>
</feature>
<dbReference type="EMBL" id="FTNK01000001">
    <property type="protein sequence ID" value="SIQ36133.1"/>
    <property type="molecule type" value="Genomic_DNA"/>
</dbReference>
<organism evidence="4 5">
    <name type="scientific">Paenibacillus macquariensis</name>
    <dbReference type="NCBI Taxonomy" id="948756"/>
    <lineage>
        <taxon>Bacteria</taxon>
        <taxon>Bacillati</taxon>
        <taxon>Bacillota</taxon>
        <taxon>Bacilli</taxon>
        <taxon>Bacillales</taxon>
        <taxon>Paenibacillaceae</taxon>
        <taxon>Paenibacillus</taxon>
    </lineage>
</organism>
<evidence type="ECO:0000256" key="1">
    <source>
        <dbReference type="SAM" id="MobiDB-lite"/>
    </source>
</evidence>
<dbReference type="SUPFAM" id="SSF53850">
    <property type="entry name" value="Periplasmic binding protein-like II"/>
    <property type="match status" value="1"/>
</dbReference>
<keyword evidence="5" id="KW-1185">Reference proteome</keyword>
<feature type="domain" description="DUF3502" evidence="3">
    <location>
        <begin position="430"/>
        <end position="496"/>
    </location>
</feature>
<evidence type="ECO:0000256" key="2">
    <source>
        <dbReference type="SAM" id="SignalP"/>
    </source>
</evidence>
<protein>
    <submittedName>
        <fullName evidence="4">Carbohydrate ABC transporter substrate-binding protein, CUT1 family</fullName>
    </submittedName>
</protein>
<evidence type="ECO:0000259" key="3">
    <source>
        <dbReference type="Pfam" id="PF12010"/>
    </source>
</evidence>
<dbReference type="PANTHER" id="PTHR43649">
    <property type="entry name" value="ARABINOSE-BINDING PROTEIN-RELATED"/>
    <property type="match status" value="1"/>
</dbReference>
<dbReference type="PANTHER" id="PTHR43649:SF17">
    <property type="entry name" value="ABC TRANSPORTER SOLUTE BINDING PROTEIN-SUGAR TRANSPORT"/>
    <property type="match status" value="1"/>
</dbReference>
<feature type="compositionally biased region" description="Low complexity" evidence="1">
    <location>
        <begin position="26"/>
        <end position="40"/>
    </location>
</feature>
<feature type="region of interest" description="Disordered" evidence="1">
    <location>
        <begin position="26"/>
        <end position="48"/>
    </location>
</feature>
<name>A0ABY1JKU5_9BACL</name>
<reference evidence="4 5" key="1">
    <citation type="submission" date="2017-01" db="EMBL/GenBank/DDBJ databases">
        <authorList>
            <person name="Varghese N."/>
            <person name="Submissions S."/>
        </authorList>
    </citation>
    <scope>NUCLEOTIDE SEQUENCE [LARGE SCALE GENOMIC DNA]</scope>
    <source>
        <strain evidence="4 5">ATCC 23464</strain>
    </source>
</reference>
<dbReference type="InterPro" id="IPR050490">
    <property type="entry name" value="Bact_solute-bd_prot1"/>
</dbReference>